<dbReference type="SUPFAM" id="SSF52374">
    <property type="entry name" value="Nucleotidylyl transferase"/>
    <property type="match status" value="1"/>
</dbReference>
<keyword evidence="4 11" id="KW-0662">Pyridine nucleotide biosynthesis</keyword>
<comment type="pathway">
    <text evidence="2 11">Cofactor biosynthesis; NAD(+) biosynthesis; deamido-NAD(+) from nicotinate D-ribonucleotide: step 1/1.</text>
</comment>
<dbReference type="GO" id="GO:0009435">
    <property type="term" value="P:NAD+ biosynthetic process"/>
    <property type="evidence" value="ECO:0007669"/>
    <property type="project" value="UniProtKB-UniRule"/>
</dbReference>
<proteinExistence type="inferred from homology"/>
<evidence type="ECO:0000256" key="8">
    <source>
        <dbReference type="ARBA" id="ARBA00022840"/>
    </source>
</evidence>
<protein>
    <recommendedName>
        <fullName evidence="11">Probable nicotinate-nucleotide adenylyltransferase</fullName>
        <ecNumber evidence="11">2.7.7.18</ecNumber>
    </recommendedName>
    <alternativeName>
        <fullName evidence="11">Deamido-NAD(+) diphosphorylase</fullName>
    </alternativeName>
    <alternativeName>
        <fullName evidence="11">Deamido-NAD(+) pyrophosphorylase</fullName>
    </alternativeName>
    <alternativeName>
        <fullName evidence="11">Nicotinate mononucleotide adenylyltransferase</fullName>
        <shortName evidence="11">NaMN adenylyltransferase</shortName>
    </alternativeName>
</protein>
<dbReference type="NCBIfam" id="TIGR00125">
    <property type="entry name" value="cyt_tran_rel"/>
    <property type="match status" value="1"/>
</dbReference>
<dbReference type="EC" id="2.7.7.18" evidence="11"/>
<dbReference type="NCBIfam" id="NF000843">
    <property type="entry name" value="PRK00071.2-2"/>
    <property type="match status" value="1"/>
</dbReference>
<accession>A0A0P6VQ06</accession>
<name>A0A0P6VQ06_9HYPH</name>
<evidence type="ECO:0000313" key="14">
    <source>
        <dbReference type="Proteomes" id="UP000048984"/>
    </source>
</evidence>
<dbReference type="UniPathway" id="UPA00253">
    <property type="reaction ID" value="UER00332"/>
</dbReference>
<keyword evidence="5 11" id="KW-0808">Transferase</keyword>
<dbReference type="Pfam" id="PF01467">
    <property type="entry name" value="CTP_transf_like"/>
    <property type="match status" value="1"/>
</dbReference>
<evidence type="ECO:0000259" key="12">
    <source>
        <dbReference type="Pfam" id="PF01467"/>
    </source>
</evidence>
<keyword evidence="14" id="KW-1185">Reference proteome</keyword>
<comment type="function">
    <text evidence="1 11">Catalyzes the reversible adenylation of nicotinate mononucleotide (NaMN) to nicotinic acid adenine dinucleotide (NaAD).</text>
</comment>
<dbReference type="NCBIfam" id="TIGR00482">
    <property type="entry name" value="nicotinate (nicotinamide) nucleotide adenylyltransferase"/>
    <property type="match status" value="1"/>
</dbReference>
<dbReference type="CDD" id="cd02165">
    <property type="entry name" value="NMNAT"/>
    <property type="match status" value="1"/>
</dbReference>
<dbReference type="EMBL" id="LJYW01000001">
    <property type="protein sequence ID" value="KPL52543.1"/>
    <property type="molecule type" value="Genomic_DNA"/>
</dbReference>
<keyword evidence="8 11" id="KW-0067">ATP-binding</keyword>
<dbReference type="HAMAP" id="MF_00244">
    <property type="entry name" value="NaMN_adenylyltr"/>
    <property type="match status" value="1"/>
</dbReference>
<evidence type="ECO:0000256" key="1">
    <source>
        <dbReference type="ARBA" id="ARBA00002324"/>
    </source>
</evidence>
<feature type="domain" description="Cytidyltransferase-like" evidence="12">
    <location>
        <begin position="28"/>
        <end position="207"/>
    </location>
</feature>
<keyword evidence="6 11" id="KW-0548">Nucleotidyltransferase</keyword>
<keyword evidence="9 11" id="KW-0520">NAD</keyword>
<comment type="catalytic activity">
    <reaction evidence="10 11">
        <text>nicotinate beta-D-ribonucleotide + ATP + H(+) = deamido-NAD(+) + diphosphate</text>
        <dbReference type="Rhea" id="RHEA:22860"/>
        <dbReference type="ChEBI" id="CHEBI:15378"/>
        <dbReference type="ChEBI" id="CHEBI:30616"/>
        <dbReference type="ChEBI" id="CHEBI:33019"/>
        <dbReference type="ChEBI" id="CHEBI:57502"/>
        <dbReference type="ChEBI" id="CHEBI:58437"/>
        <dbReference type="EC" id="2.7.7.18"/>
    </reaction>
</comment>
<dbReference type="Proteomes" id="UP000048984">
    <property type="component" value="Unassembled WGS sequence"/>
</dbReference>
<comment type="similarity">
    <text evidence="3 11">Belongs to the NadD family.</text>
</comment>
<dbReference type="RefSeq" id="WP_054358706.1">
    <property type="nucleotide sequence ID" value="NZ_LJYW01000001.1"/>
</dbReference>
<dbReference type="InterPro" id="IPR004821">
    <property type="entry name" value="Cyt_trans-like"/>
</dbReference>
<gene>
    <name evidence="11" type="primary">nadD</name>
    <name evidence="13" type="ORF">ABB55_10175</name>
</gene>
<evidence type="ECO:0000256" key="4">
    <source>
        <dbReference type="ARBA" id="ARBA00022642"/>
    </source>
</evidence>
<keyword evidence="7 11" id="KW-0547">Nucleotide-binding</keyword>
<evidence type="ECO:0000256" key="7">
    <source>
        <dbReference type="ARBA" id="ARBA00022741"/>
    </source>
</evidence>
<dbReference type="STRING" id="665126.ABB55_10175"/>
<dbReference type="InterPro" id="IPR005248">
    <property type="entry name" value="NadD/NMNAT"/>
</dbReference>
<reference evidence="13 14" key="1">
    <citation type="submission" date="2015-09" db="EMBL/GenBank/DDBJ databases">
        <authorList>
            <person name="Jackson K.R."/>
            <person name="Lunt B.L."/>
            <person name="Fisher J.N.B."/>
            <person name="Gardner A.V."/>
            <person name="Bailey M.E."/>
            <person name="Deus L.M."/>
            <person name="Earl A.S."/>
            <person name="Gibby P.D."/>
            <person name="Hartmann K.A."/>
            <person name="Liu J.E."/>
            <person name="Manci A.M."/>
            <person name="Nielsen D.A."/>
            <person name="Solomon M.B."/>
            <person name="Breakwell D.P."/>
            <person name="Burnett S.H."/>
            <person name="Grose J.H."/>
        </authorList>
    </citation>
    <scope>NUCLEOTIDE SEQUENCE [LARGE SCALE GENOMIC DNA]</scope>
    <source>
        <strain evidence="13 14">16</strain>
    </source>
</reference>
<dbReference type="Gene3D" id="3.40.50.620">
    <property type="entry name" value="HUPs"/>
    <property type="match status" value="1"/>
</dbReference>
<dbReference type="AlphaFoldDB" id="A0A0P6VQ06"/>
<evidence type="ECO:0000256" key="3">
    <source>
        <dbReference type="ARBA" id="ARBA00009014"/>
    </source>
</evidence>
<sequence>MTPDGATPEPRPEDLKVPPVVAGLRVGLFGGSFDPPHQGHLHVVETALERLRLDRVWMMVTPGNPLKNRAGLPPLAARIEAARALVRHPRVVVTGLEAGFGSPFSWETVRRLTACLPAVRFVWIMGADNLGAFHRWQHWRRIADAVPIAIVDRPGHTLAALSSPAARALAGRRIPEHEAASILDAPPPVWTFLHAPRSPLSSTALRRAGVR</sequence>
<dbReference type="GO" id="GO:0004515">
    <property type="term" value="F:nicotinate-nucleotide adenylyltransferase activity"/>
    <property type="evidence" value="ECO:0007669"/>
    <property type="project" value="UniProtKB-UniRule"/>
</dbReference>
<evidence type="ECO:0000256" key="10">
    <source>
        <dbReference type="ARBA" id="ARBA00048721"/>
    </source>
</evidence>
<evidence type="ECO:0000256" key="6">
    <source>
        <dbReference type="ARBA" id="ARBA00022695"/>
    </source>
</evidence>
<dbReference type="GO" id="GO:0005524">
    <property type="term" value="F:ATP binding"/>
    <property type="evidence" value="ECO:0007669"/>
    <property type="project" value="UniProtKB-KW"/>
</dbReference>
<evidence type="ECO:0000313" key="13">
    <source>
        <dbReference type="EMBL" id="KPL52543.1"/>
    </source>
</evidence>
<comment type="caution">
    <text evidence="13">The sequence shown here is derived from an EMBL/GenBank/DDBJ whole genome shotgun (WGS) entry which is preliminary data.</text>
</comment>
<dbReference type="PANTHER" id="PTHR39321:SF3">
    <property type="entry name" value="PHOSPHOPANTETHEINE ADENYLYLTRANSFERASE"/>
    <property type="match status" value="1"/>
</dbReference>
<reference evidence="13 14" key="2">
    <citation type="submission" date="2015-10" db="EMBL/GenBank/DDBJ databases">
        <title>Draft Genome Sequence of Prosthecomicrobium hirschii ATCC 27832.</title>
        <authorList>
            <person name="Daniel J."/>
            <person name="Givan S.A."/>
            <person name="Brun Y.V."/>
            <person name="Brown P.J."/>
        </authorList>
    </citation>
    <scope>NUCLEOTIDE SEQUENCE [LARGE SCALE GENOMIC DNA]</scope>
    <source>
        <strain evidence="13 14">16</strain>
    </source>
</reference>
<evidence type="ECO:0000256" key="5">
    <source>
        <dbReference type="ARBA" id="ARBA00022679"/>
    </source>
</evidence>
<evidence type="ECO:0000256" key="11">
    <source>
        <dbReference type="HAMAP-Rule" id="MF_00244"/>
    </source>
</evidence>
<dbReference type="NCBIfam" id="NF000845">
    <property type="entry name" value="PRK00071.2-4"/>
    <property type="match status" value="1"/>
</dbReference>
<organism evidence="13 14">
    <name type="scientific">Prosthecodimorpha hirschii</name>
    <dbReference type="NCBI Taxonomy" id="665126"/>
    <lineage>
        <taxon>Bacteria</taxon>
        <taxon>Pseudomonadati</taxon>
        <taxon>Pseudomonadota</taxon>
        <taxon>Alphaproteobacteria</taxon>
        <taxon>Hyphomicrobiales</taxon>
        <taxon>Ancalomicrobiaceae</taxon>
        <taxon>Prosthecodimorpha</taxon>
    </lineage>
</organism>
<evidence type="ECO:0000256" key="2">
    <source>
        <dbReference type="ARBA" id="ARBA00005019"/>
    </source>
</evidence>
<dbReference type="InterPro" id="IPR014729">
    <property type="entry name" value="Rossmann-like_a/b/a_fold"/>
</dbReference>
<dbReference type="PANTHER" id="PTHR39321">
    <property type="entry name" value="NICOTINATE-NUCLEOTIDE ADENYLYLTRANSFERASE-RELATED"/>
    <property type="match status" value="1"/>
</dbReference>
<evidence type="ECO:0000256" key="9">
    <source>
        <dbReference type="ARBA" id="ARBA00023027"/>
    </source>
</evidence>